<dbReference type="Gene3D" id="2.60.200.20">
    <property type="match status" value="1"/>
</dbReference>
<reference evidence="2" key="1">
    <citation type="submission" date="2018-08" db="EMBL/GenBank/DDBJ databases">
        <title>Thalassotalea euphylliae genome.</title>
        <authorList>
            <person name="Summers S."/>
            <person name="Rice S.A."/>
            <person name="Freckelton M.L."/>
            <person name="Nedved B.T."/>
            <person name="Hadfield M.G."/>
        </authorList>
    </citation>
    <scope>NUCLEOTIDE SEQUENCE [LARGE SCALE GENOMIC DNA]</scope>
    <source>
        <strain evidence="2">H3</strain>
    </source>
</reference>
<dbReference type="InterPro" id="IPR008984">
    <property type="entry name" value="SMAD_FHA_dom_sf"/>
</dbReference>
<dbReference type="SUPFAM" id="SSF49879">
    <property type="entry name" value="SMAD/FHA domain"/>
    <property type="match status" value="1"/>
</dbReference>
<dbReference type="Proteomes" id="UP000256899">
    <property type="component" value="Unassembled WGS sequence"/>
</dbReference>
<name>A0A3E0U409_9GAMM</name>
<dbReference type="CDD" id="cd00060">
    <property type="entry name" value="FHA"/>
    <property type="match status" value="1"/>
</dbReference>
<dbReference type="EMBL" id="QUOT01000001">
    <property type="protein sequence ID" value="REL30712.1"/>
    <property type="molecule type" value="Genomic_DNA"/>
</dbReference>
<dbReference type="RefSeq" id="WP_116015120.1">
    <property type="nucleotide sequence ID" value="NZ_QUOT01000001.1"/>
</dbReference>
<accession>A0A3E0U409</accession>
<evidence type="ECO:0000313" key="2">
    <source>
        <dbReference type="Proteomes" id="UP000256899"/>
    </source>
</evidence>
<sequence>MTSAILQVTESPADVKLVTRVTTINDNTVTLGSSIECDLILTAEQSLSDEIWASITPSADKGQYLLKAHVDDVIVNGRPVISSMEKALADGDIIAVANYTVLFSCEQAIKPVEEVTEPVNYQEIDFDANNILAGLGDAPTDHQTPLTEEAQAAFLAYDELAHANNTNQAPDSSVGALADKIDHLLEISQNPWIQQKKLLSMLDGVVDEFIKEFDPALIEEMVGQPSFFNSGKQWQAYKKYFQRKHNEGHFKRQFKALLIECLQK</sequence>
<organism evidence="1 2">
    <name type="scientific">Thalassotalea euphylliae</name>
    <dbReference type="NCBI Taxonomy" id="1655234"/>
    <lineage>
        <taxon>Bacteria</taxon>
        <taxon>Pseudomonadati</taxon>
        <taxon>Pseudomonadota</taxon>
        <taxon>Gammaproteobacteria</taxon>
        <taxon>Alteromonadales</taxon>
        <taxon>Colwelliaceae</taxon>
        <taxon>Thalassotalea</taxon>
    </lineage>
</organism>
<protein>
    <recommendedName>
        <fullName evidence="3">FHA domain-containing protein</fullName>
    </recommendedName>
</protein>
<dbReference type="AlphaFoldDB" id="A0A3E0U409"/>
<evidence type="ECO:0000313" key="1">
    <source>
        <dbReference type="EMBL" id="REL30712.1"/>
    </source>
</evidence>
<proteinExistence type="predicted"/>
<evidence type="ECO:0008006" key="3">
    <source>
        <dbReference type="Google" id="ProtNLM"/>
    </source>
</evidence>
<comment type="caution">
    <text evidence="1">The sequence shown here is derived from an EMBL/GenBank/DDBJ whole genome shotgun (WGS) entry which is preliminary data.</text>
</comment>
<keyword evidence="2" id="KW-1185">Reference proteome</keyword>
<gene>
    <name evidence="1" type="ORF">DXX94_08285</name>
</gene>